<sequence>MDISIPIGPGRFNFRTGVIVIDQDRVLLHRNEYDEHWALPGGRVEMFESTEDTAVREMKEELDVEVVVDRLLWFTENFFQFEGEAFHEIAAYYHVSLRDSLYKGNEPFTGKEGDRVLIYQWFPISRLNEIELYPEFLRDGLKKLPLHPEFLTIKDEMG</sequence>
<organism evidence="5 6">
    <name type="scientific">Ornithinibacillus salinisoli</name>
    <dbReference type="NCBI Taxonomy" id="1848459"/>
    <lineage>
        <taxon>Bacteria</taxon>
        <taxon>Bacillati</taxon>
        <taxon>Bacillota</taxon>
        <taxon>Bacilli</taxon>
        <taxon>Bacillales</taxon>
        <taxon>Bacillaceae</taxon>
        <taxon>Ornithinibacillus</taxon>
    </lineage>
</organism>
<proteinExistence type="inferred from homology"/>
<accession>A0ABW4VYZ0</accession>
<comment type="caution">
    <text evidence="5">The sequence shown here is derived from an EMBL/GenBank/DDBJ whole genome shotgun (WGS) entry which is preliminary data.</text>
</comment>
<dbReference type="PROSITE" id="PS00893">
    <property type="entry name" value="NUDIX_BOX"/>
    <property type="match status" value="1"/>
</dbReference>
<comment type="cofactor">
    <cofactor evidence="1">
        <name>Mg(2+)</name>
        <dbReference type="ChEBI" id="CHEBI:18420"/>
    </cofactor>
</comment>
<dbReference type="SUPFAM" id="SSF55811">
    <property type="entry name" value="Nudix"/>
    <property type="match status" value="1"/>
</dbReference>
<evidence type="ECO:0000256" key="1">
    <source>
        <dbReference type="ARBA" id="ARBA00001946"/>
    </source>
</evidence>
<dbReference type="InterPro" id="IPR020084">
    <property type="entry name" value="NUDIX_hydrolase_CS"/>
</dbReference>
<dbReference type="InterPro" id="IPR020476">
    <property type="entry name" value="Nudix_hydrolase"/>
</dbReference>
<evidence type="ECO:0000256" key="2">
    <source>
        <dbReference type="ARBA" id="ARBA00022801"/>
    </source>
</evidence>
<evidence type="ECO:0000256" key="3">
    <source>
        <dbReference type="RuleBase" id="RU003476"/>
    </source>
</evidence>
<gene>
    <name evidence="5" type="ORF">ACFSJF_11215</name>
</gene>
<evidence type="ECO:0000313" key="5">
    <source>
        <dbReference type="EMBL" id="MFD2044839.1"/>
    </source>
</evidence>
<dbReference type="InterPro" id="IPR000086">
    <property type="entry name" value="NUDIX_hydrolase_dom"/>
</dbReference>
<dbReference type="InterPro" id="IPR015797">
    <property type="entry name" value="NUDIX_hydrolase-like_dom_sf"/>
</dbReference>
<dbReference type="GO" id="GO:0016787">
    <property type="term" value="F:hydrolase activity"/>
    <property type="evidence" value="ECO:0007669"/>
    <property type="project" value="UniProtKB-KW"/>
</dbReference>
<dbReference type="CDD" id="cd04688">
    <property type="entry name" value="NUDIX_Hydrolase"/>
    <property type="match status" value="1"/>
</dbReference>
<protein>
    <submittedName>
        <fullName evidence="5">NUDIX hydrolase</fullName>
    </submittedName>
</protein>
<dbReference type="PROSITE" id="PS51462">
    <property type="entry name" value="NUDIX"/>
    <property type="match status" value="1"/>
</dbReference>
<dbReference type="PRINTS" id="PR00502">
    <property type="entry name" value="NUDIXFAMILY"/>
</dbReference>
<dbReference type="Pfam" id="PF00293">
    <property type="entry name" value="NUDIX"/>
    <property type="match status" value="1"/>
</dbReference>
<evidence type="ECO:0000313" key="6">
    <source>
        <dbReference type="Proteomes" id="UP001597383"/>
    </source>
</evidence>
<name>A0ABW4VYZ0_9BACI</name>
<comment type="similarity">
    <text evidence="3">Belongs to the Nudix hydrolase family.</text>
</comment>
<dbReference type="EMBL" id="JBHUHQ010000016">
    <property type="protein sequence ID" value="MFD2044839.1"/>
    <property type="molecule type" value="Genomic_DNA"/>
</dbReference>
<keyword evidence="2 3" id="KW-0378">Hydrolase</keyword>
<dbReference type="PANTHER" id="PTHR43046">
    <property type="entry name" value="GDP-MANNOSE MANNOSYL HYDROLASE"/>
    <property type="match status" value="1"/>
</dbReference>
<dbReference type="PANTHER" id="PTHR43046:SF14">
    <property type="entry name" value="MUTT_NUDIX FAMILY PROTEIN"/>
    <property type="match status" value="1"/>
</dbReference>
<reference evidence="6" key="1">
    <citation type="journal article" date="2019" name="Int. J. Syst. Evol. Microbiol.">
        <title>The Global Catalogue of Microorganisms (GCM) 10K type strain sequencing project: providing services to taxonomists for standard genome sequencing and annotation.</title>
        <authorList>
            <consortium name="The Broad Institute Genomics Platform"/>
            <consortium name="The Broad Institute Genome Sequencing Center for Infectious Disease"/>
            <person name="Wu L."/>
            <person name="Ma J."/>
        </authorList>
    </citation>
    <scope>NUCLEOTIDE SEQUENCE [LARGE SCALE GENOMIC DNA]</scope>
    <source>
        <strain evidence="6">R28</strain>
    </source>
</reference>
<feature type="domain" description="Nudix hydrolase" evidence="4">
    <location>
        <begin position="9"/>
        <end position="146"/>
    </location>
</feature>
<dbReference type="RefSeq" id="WP_377557433.1">
    <property type="nucleotide sequence ID" value="NZ_JBHUHQ010000016.1"/>
</dbReference>
<dbReference type="Proteomes" id="UP001597383">
    <property type="component" value="Unassembled WGS sequence"/>
</dbReference>
<dbReference type="Gene3D" id="3.90.79.10">
    <property type="entry name" value="Nucleoside Triphosphate Pyrophosphohydrolase"/>
    <property type="match status" value="1"/>
</dbReference>
<evidence type="ECO:0000259" key="4">
    <source>
        <dbReference type="PROSITE" id="PS51462"/>
    </source>
</evidence>
<keyword evidence="6" id="KW-1185">Reference proteome</keyword>